<evidence type="ECO:0008006" key="10">
    <source>
        <dbReference type="Google" id="ProtNLM"/>
    </source>
</evidence>
<feature type="domain" description="Mechanosensitive ion channel MscS C-terminal" evidence="8">
    <location>
        <begin position="272"/>
        <end position="332"/>
    </location>
</feature>
<dbReference type="Pfam" id="PF21082">
    <property type="entry name" value="MS_channel_3rd"/>
    <property type="match status" value="1"/>
</dbReference>
<dbReference type="EMBL" id="UINC01012445">
    <property type="protein sequence ID" value="SVA54352.1"/>
    <property type="molecule type" value="Genomic_DNA"/>
</dbReference>
<evidence type="ECO:0000256" key="4">
    <source>
        <dbReference type="ARBA" id="ARBA00022989"/>
    </source>
</evidence>
<proteinExistence type="inferred from homology"/>
<name>A0A381WPN0_9ZZZZ</name>
<evidence type="ECO:0000259" key="7">
    <source>
        <dbReference type="Pfam" id="PF00924"/>
    </source>
</evidence>
<dbReference type="Gene3D" id="2.30.30.60">
    <property type="match status" value="1"/>
</dbReference>
<evidence type="ECO:0000256" key="1">
    <source>
        <dbReference type="ARBA" id="ARBA00004127"/>
    </source>
</evidence>
<dbReference type="PANTHER" id="PTHR30414">
    <property type="entry name" value="MINICONDUCTANCE MECHANOSENSITIVE CHANNEL YBDG"/>
    <property type="match status" value="1"/>
</dbReference>
<organism evidence="9">
    <name type="scientific">marine metagenome</name>
    <dbReference type="NCBI Taxonomy" id="408172"/>
    <lineage>
        <taxon>unclassified sequences</taxon>
        <taxon>metagenomes</taxon>
        <taxon>ecological metagenomes</taxon>
    </lineage>
</organism>
<feature type="transmembrane region" description="Helical" evidence="6">
    <location>
        <begin position="37"/>
        <end position="58"/>
    </location>
</feature>
<comment type="similarity">
    <text evidence="2">Belongs to the MscS (TC 1.A.23) family.</text>
</comment>
<feature type="transmembrane region" description="Helical" evidence="6">
    <location>
        <begin position="12"/>
        <end position="31"/>
    </location>
</feature>
<reference evidence="9" key="1">
    <citation type="submission" date="2018-05" db="EMBL/GenBank/DDBJ databases">
        <authorList>
            <person name="Lanie J.A."/>
            <person name="Ng W.-L."/>
            <person name="Kazmierczak K.M."/>
            <person name="Andrzejewski T.M."/>
            <person name="Davidsen T.M."/>
            <person name="Wayne K.J."/>
            <person name="Tettelin H."/>
            <person name="Glass J.I."/>
            <person name="Rusch D."/>
            <person name="Podicherti R."/>
            <person name="Tsui H.-C.T."/>
            <person name="Winkler M.E."/>
        </authorList>
    </citation>
    <scope>NUCLEOTIDE SEQUENCE</scope>
</reference>
<dbReference type="PANTHER" id="PTHR30414:SF0">
    <property type="entry name" value="MINICONDUCTANCE MECHANOSENSITIVE CHANNEL YBDG"/>
    <property type="match status" value="1"/>
</dbReference>
<dbReference type="SUPFAM" id="SSF50182">
    <property type="entry name" value="Sm-like ribonucleoproteins"/>
    <property type="match status" value="1"/>
</dbReference>
<evidence type="ECO:0000256" key="5">
    <source>
        <dbReference type="ARBA" id="ARBA00023136"/>
    </source>
</evidence>
<dbReference type="InterPro" id="IPR006685">
    <property type="entry name" value="MscS_channel_2nd"/>
</dbReference>
<dbReference type="Pfam" id="PF00924">
    <property type="entry name" value="MS_channel_2nd"/>
    <property type="match status" value="1"/>
</dbReference>
<feature type="domain" description="Mechanosensitive ion channel MscS" evidence="7">
    <location>
        <begin position="125"/>
        <end position="192"/>
    </location>
</feature>
<dbReference type="AlphaFoldDB" id="A0A381WPN0"/>
<dbReference type="InterPro" id="IPR023408">
    <property type="entry name" value="MscS_beta-dom_sf"/>
</dbReference>
<evidence type="ECO:0000256" key="2">
    <source>
        <dbReference type="ARBA" id="ARBA00008017"/>
    </source>
</evidence>
<dbReference type="GO" id="GO:0071470">
    <property type="term" value="P:cellular response to osmotic stress"/>
    <property type="evidence" value="ECO:0007669"/>
    <property type="project" value="InterPro"/>
</dbReference>
<dbReference type="InterPro" id="IPR030192">
    <property type="entry name" value="YbdG"/>
</dbReference>
<comment type="subcellular location">
    <subcellularLocation>
        <location evidence="1">Endomembrane system</location>
        <topology evidence="1">Multi-pass membrane protein</topology>
    </subcellularLocation>
</comment>
<evidence type="ECO:0000256" key="3">
    <source>
        <dbReference type="ARBA" id="ARBA00022692"/>
    </source>
</evidence>
<dbReference type="GO" id="GO:0012505">
    <property type="term" value="C:endomembrane system"/>
    <property type="evidence" value="ECO:0007669"/>
    <property type="project" value="UniProtKB-SubCell"/>
</dbReference>
<keyword evidence="4 6" id="KW-1133">Transmembrane helix</keyword>
<evidence type="ECO:0000259" key="8">
    <source>
        <dbReference type="Pfam" id="PF21082"/>
    </source>
</evidence>
<feature type="transmembrane region" description="Helical" evidence="6">
    <location>
        <begin position="104"/>
        <end position="122"/>
    </location>
</feature>
<feature type="transmembrane region" description="Helical" evidence="6">
    <location>
        <begin position="79"/>
        <end position="98"/>
    </location>
</feature>
<dbReference type="InterPro" id="IPR010920">
    <property type="entry name" value="LSM_dom_sf"/>
</dbReference>
<evidence type="ECO:0000313" key="9">
    <source>
        <dbReference type="EMBL" id="SVA54352.1"/>
    </source>
</evidence>
<keyword evidence="5 6" id="KW-0472">Membrane</keyword>
<gene>
    <name evidence="9" type="ORF">METZ01_LOCUS107206</name>
</gene>
<dbReference type="InterPro" id="IPR049278">
    <property type="entry name" value="MS_channel_C"/>
</dbReference>
<protein>
    <recommendedName>
        <fullName evidence="10">Mechanosensitive ion channel protein MscS</fullName>
    </recommendedName>
</protein>
<dbReference type="GO" id="GO:0008381">
    <property type="term" value="F:mechanosensitive monoatomic ion channel activity"/>
    <property type="evidence" value="ECO:0007669"/>
    <property type="project" value="InterPro"/>
</dbReference>
<feature type="non-terminal residue" evidence="9">
    <location>
        <position position="1"/>
    </location>
</feature>
<dbReference type="GO" id="GO:0005886">
    <property type="term" value="C:plasma membrane"/>
    <property type="evidence" value="ECO:0007669"/>
    <property type="project" value="TreeGrafter"/>
</dbReference>
<evidence type="ECO:0000256" key="6">
    <source>
        <dbReference type="SAM" id="Phobius"/>
    </source>
</evidence>
<keyword evidence="3 6" id="KW-0812">Transmembrane</keyword>
<accession>A0A381WPN0</accession>
<sequence>VLIEHKVFTRLSNIVPALVAHVLAPVVFAGVESLVGFVQGLAKVYLVVVLLFTLQALLNGLQTIYQRYDISKRIPIKGLLQAFMLVACFVGGVFIISIVMGREIGTLMAGLGAMVMGFLFVFKDAIMGLVAGIQIATNDTVRKGDWIEMKGHGIDGDVIDVSLTTVKVQNFDKTVVSIPTSKLITEACRNWRGMKNSGGRRIKRPIRIDMRSIRFADEALLGKFQRFDLLKGYLQSRLDEINVYNQTTNTDMSELVNGRRLTNIGSFRAYIMAYLKSHPQIRQDRTFLIRQLEPGDNGLPIEIYIFTDTTVWAEYEAIQADIFDHLLAVIPEFGLAPFQNSTGKESISGTLDVSMVND</sequence>